<evidence type="ECO:0000256" key="1">
    <source>
        <dbReference type="ARBA" id="ARBA00006641"/>
    </source>
</evidence>
<gene>
    <name evidence="9" type="ORF">A4W93_19880</name>
</gene>
<evidence type="ECO:0000313" key="10">
    <source>
        <dbReference type="Proteomes" id="UP000193427"/>
    </source>
</evidence>
<dbReference type="InterPro" id="IPR000816">
    <property type="entry name" value="Peptidase_C15"/>
</dbReference>
<evidence type="ECO:0000256" key="3">
    <source>
        <dbReference type="ARBA" id="ARBA00022490"/>
    </source>
</evidence>
<dbReference type="GO" id="GO:0005829">
    <property type="term" value="C:cytosol"/>
    <property type="evidence" value="ECO:0007669"/>
    <property type="project" value="InterPro"/>
</dbReference>
<keyword evidence="6" id="KW-0788">Thiol protease</keyword>
<evidence type="ECO:0000256" key="8">
    <source>
        <dbReference type="ARBA" id="ARBA00031559"/>
    </source>
</evidence>
<sequence>MLLTGFEPFGGDTVNPSLEVVQALDGEHVGGAAVVGLGLPCVYADAVAGLDRALEALSPVLVICLGQAAGAPGLRLERVAVNLSDTVQPDNAGAVLRDTPVVAGGPAAYFSTLPLTRMLEALRAHGHVAELSGSAGAYVCNHVFYTLQHRLVGRALPAGFIHLPLLPRQAAGRAGVPGMALESQVAAVRLAIEAAMPA</sequence>
<keyword evidence="4" id="KW-0645">Protease</keyword>
<keyword evidence="3" id="KW-0963">Cytoplasm</keyword>
<evidence type="ECO:0000313" key="9">
    <source>
        <dbReference type="EMBL" id="ARN23976.1"/>
    </source>
</evidence>
<dbReference type="EMBL" id="CP015118">
    <property type="protein sequence ID" value="ARN23976.1"/>
    <property type="molecule type" value="Genomic_DNA"/>
</dbReference>
<dbReference type="PRINTS" id="PR00706">
    <property type="entry name" value="PYROGLUPTASE"/>
</dbReference>
<dbReference type="PANTHER" id="PTHR23402">
    <property type="entry name" value="PROTEASE FAMILY C15 PYROGLUTAMYL-PEPTIDASE I-RELATED"/>
    <property type="match status" value="1"/>
</dbReference>
<keyword evidence="5" id="KW-0378">Hydrolase</keyword>
<dbReference type="PIRSF" id="PIRSF015592">
    <property type="entry name" value="Prld-crbxl_pptds"/>
    <property type="match status" value="1"/>
</dbReference>
<dbReference type="Proteomes" id="UP000193427">
    <property type="component" value="Chromosome"/>
</dbReference>
<evidence type="ECO:0000256" key="6">
    <source>
        <dbReference type="ARBA" id="ARBA00022807"/>
    </source>
</evidence>
<dbReference type="InterPro" id="IPR016125">
    <property type="entry name" value="Peptidase_C15-like"/>
</dbReference>
<evidence type="ECO:0000256" key="2">
    <source>
        <dbReference type="ARBA" id="ARBA00019191"/>
    </source>
</evidence>
<dbReference type="Pfam" id="PF01470">
    <property type="entry name" value="Peptidase_C15"/>
    <property type="match status" value="1"/>
</dbReference>
<proteinExistence type="inferred from homology"/>
<evidence type="ECO:0000256" key="7">
    <source>
        <dbReference type="ARBA" id="ARBA00030836"/>
    </source>
</evidence>
<dbReference type="GO" id="GO:0016920">
    <property type="term" value="F:pyroglutamyl-peptidase activity"/>
    <property type="evidence" value="ECO:0007669"/>
    <property type="project" value="InterPro"/>
</dbReference>
<dbReference type="STRING" id="946333.A4W93_19880"/>
<dbReference type="KEGG" id="rgu:A4W93_19880"/>
<dbReference type="InterPro" id="IPR036440">
    <property type="entry name" value="Peptidase_C15-like_sf"/>
</dbReference>
<dbReference type="CDD" id="cd00501">
    <property type="entry name" value="Peptidase_C15"/>
    <property type="match status" value="1"/>
</dbReference>
<dbReference type="AlphaFoldDB" id="A0A1W6LIC5"/>
<evidence type="ECO:0000256" key="5">
    <source>
        <dbReference type="ARBA" id="ARBA00022801"/>
    </source>
</evidence>
<evidence type="ECO:0000256" key="4">
    <source>
        <dbReference type="ARBA" id="ARBA00022670"/>
    </source>
</evidence>
<dbReference type="PANTHER" id="PTHR23402:SF1">
    <property type="entry name" value="PYROGLUTAMYL-PEPTIDASE I"/>
    <property type="match status" value="1"/>
</dbReference>
<dbReference type="Gene3D" id="3.40.630.20">
    <property type="entry name" value="Peptidase C15, pyroglutamyl peptidase I-like"/>
    <property type="match status" value="1"/>
</dbReference>
<dbReference type="SUPFAM" id="SSF53182">
    <property type="entry name" value="Pyrrolidone carboxyl peptidase (pyroglutamate aminopeptidase)"/>
    <property type="match status" value="1"/>
</dbReference>
<accession>A0A1W6LIC5</accession>
<dbReference type="OrthoDB" id="9779738at2"/>
<dbReference type="NCBIfam" id="TIGR00504">
    <property type="entry name" value="pyro_pdase"/>
    <property type="match status" value="1"/>
</dbReference>
<organism evidence="9 10">
    <name type="scientific">Piscinibacter gummiphilus</name>
    <dbReference type="NCBI Taxonomy" id="946333"/>
    <lineage>
        <taxon>Bacteria</taxon>
        <taxon>Pseudomonadati</taxon>
        <taxon>Pseudomonadota</taxon>
        <taxon>Betaproteobacteria</taxon>
        <taxon>Burkholderiales</taxon>
        <taxon>Sphaerotilaceae</taxon>
        <taxon>Piscinibacter</taxon>
    </lineage>
</organism>
<protein>
    <recommendedName>
        <fullName evidence="2">Pyrrolidone-carboxylate peptidase</fullName>
    </recommendedName>
    <alternativeName>
        <fullName evidence="7">5-oxoprolyl-peptidase</fullName>
    </alternativeName>
    <alternativeName>
        <fullName evidence="8">Pyroglutamyl-peptidase I</fullName>
    </alternativeName>
</protein>
<dbReference type="GO" id="GO:0006508">
    <property type="term" value="P:proteolysis"/>
    <property type="evidence" value="ECO:0007669"/>
    <property type="project" value="UniProtKB-KW"/>
</dbReference>
<comment type="similarity">
    <text evidence="1">Belongs to the peptidase C15 family.</text>
</comment>
<reference evidence="9 10" key="1">
    <citation type="submission" date="2016-04" db="EMBL/GenBank/DDBJ databases">
        <title>Complete genome sequence of natural rubber-degrading, novel Gram-negative bacterium, Rhizobacter gummiphilus strain NS21.</title>
        <authorList>
            <person name="Tabata M."/>
            <person name="Kasai D."/>
            <person name="Fukuda M."/>
        </authorList>
    </citation>
    <scope>NUCLEOTIDE SEQUENCE [LARGE SCALE GENOMIC DNA]</scope>
    <source>
        <strain evidence="9 10">NS21</strain>
    </source>
</reference>
<name>A0A1W6LIC5_9BURK</name>
<dbReference type="NCBIfam" id="NF009676">
    <property type="entry name" value="PRK13197.1"/>
    <property type="match status" value="1"/>
</dbReference>
<dbReference type="InterPro" id="IPR029762">
    <property type="entry name" value="PGP-I_bact-type"/>
</dbReference>
<keyword evidence="10" id="KW-1185">Reference proteome</keyword>